<reference evidence="3 4" key="1">
    <citation type="journal article" date="2019" name="Int. J. Syst. Evol. Microbiol.">
        <title>The Global Catalogue of Microorganisms (GCM) 10K type strain sequencing project: providing services to taxonomists for standard genome sequencing and annotation.</title>
        <authorList>
            <consortium name="The Broad Institute Genomics Platform"/>
            <consortium name="The Broad Institute Genome Sequencing Center for Infectious Disease"/>
            <person name="Wu L."/>
            <person name="Ma J."/>
        </authorList>
    </citation>
    <scope>NUCLEOTIDE SEQUENCE [LARGE SCALE GENOMIC DNA]</scope>
    <source>
        <strain evidence="3 4">JCM 16114</strain>
    </source>
</reference>
<dbReference type="Proteomes" id="UP001499843">
    <property type="component" value="Unassembled WGS sequence"/>
</dbReference>
<accession>A0ABN3CB22</accession>
<evidence type="ECO:0000256" key="2">
    <source>
        <dbReference type="SAM" id="Phobius"/>
    </source>
</evidence>
<keyword evidence="2" id="KW-1133">Transmembrane helix</keyword>
<evidence type="ECO:0000313" key="4">
    <source>
        <dbReference type="Proteomes" id="UP001499843"/>
    </source>
</evidence>
<evidence type="ECO:0000256" key="1">
    <source>
        <dbReference type="SAM" id="MobiDB-lite"/>
    </source>
</evidence>
<gene>
    <name evidence="3" type="ORF">GCM10009850_016250</name>
</gene>
<keyword evidence="2" id="KW-0472">Membrane</keyword>
<evidence type="ECO:0000313" key="3">
    <source>
        <dbReference type="EMBL" id="GAA2206167.1"/>
    </source>
</evidence>
<proteinExistence type="predicted"/>
<keyword evidence="4" id="KW-1185">Reference proteome</keyword>
<keyword evidence="2" id="KW-0812">Transmembrane</keyword>
<comment type="caution">
    <text evidence="3">The sequence shown here is derived from an EMBL/GenBank/DDBJ whole genome shotgun (WGS) entry which is preliminary data.</text>
</comment>
<name>A0ABN3CB22_9ACTN</name>
<protein>
    <submittedName>
        <fullName evidence="3">Uncharacterized protein</fullName>
    </submittedName>
</protein>
<organism evidence="3 4">
    <name type="scientific">Nonomuraea monospora</name>
    <dbReference type="NCBI Taxonomy" id="568818"/>
    <lineage>
        <taxon>Bacteria</taxon>
        <taxon>Bacillati</taxon>
        <taxon>Actinomycetota</taxon>
        <taxon>Actinomycetes</taxon>
        <taxon>Streptosporangiales</taxon>
        <taxon>Streptosporangiaceae</taxon>
        <taxon>Nonomuraea</taxon>
    </lineage>
</organism>
<feature type="region of interest" description="Disordered" evidence="1">
    <location>
        <begin position="1"/>
        <end position="62"/>
    </location>
</feature>
<feature type="transmembrane region" description="Helical" evidence="2">
    <location>
        <begin position="77"/>
        <end position="99"/>
    </location>
</feature>
<sequence>MADHDRDAGSRGEEEAPRDPTLSQPTQELPEPGPLKYGEQADQAYAYIPPTKPNPAPWERESSSPFADYLRRRRTQLMGAGLIGLLVGGLLGGVTVAAFNDLAHEGDRYDMFMEDPGWGRHRHWGPELRAPDCYLEEDRGTCVLQPYEEIVPDESSDSDYLYPEPTYTG</sequence>
<dbReference type="EMBL" id="BAAAQX010000003">
    <property type="protein sequence ID" value="GAA2206167.1"/>
    <property type="molecule type" value="Genomic_DNA"/>
</dbReference>
<feature type="compositionally biased region" description="Basic and acidic residues" evidence="1">
    <location>
        <begin position="1"/>
        <end position="18"/>
    </location>
</feature>
<dbReference type="RefSeq" id="WP_344472150.1">
    <property type="nucleotide sequence ID" value="NZ_BAAAQX010000003.1"/>
</dbReference>